<sequence length="277" mass="30943">KNKGPGWNFYTHQPQNRERPAWDFSIFAPDHHRIPTSQSLMIYRTISQGLKKAPPRRPGLPFSLFFFCPDDVCADGPALNVFAAPSEKEPLEIIPGYFEGPPIQWEVKAFRDGPELHLNGTIEEVRAELLSLSPNYDADFADQGPDDDEDRVTLEKRTDFSNANTNCDFPGNFASAPRIDQGIKYLRGVKGKPRMPAGPGACGRVSCGYNAGIWWCNDDKKSKTLNSFGSITDGAQRVRDKCSHRFSNPGGTGDIMRVKGQAFHSTHWNVIVREIKC</sequence>
<gene>
    <name evidence="1" type="ORF">FALBO_17086</name>
</gene>
<accession>A0A8H4KAL7</accession>
<reference evidence="1 2" key="1">
    <citation type="submission" date="2020-01" db="EMBL/GenBank/DDBJ databases">
        <title>Identification and distribution of gene clusters putatively required for synthesis of sphingolipid metabolism inhibitors in phylogenetically diverse species of the filamentous fungus Fusarium.</title>
        <authorList>
            <person name="Kim H.-S."/>
            <person name="Busman M."/>
            <person name="Brown D.W."/>
            <person name="Divon H."/>
            <person name="Uhlig S."/>
            <person name="Proctor R.H."/>
        </authorList>
    </citation>
    <scope>NUCLEOTIDE SEQUENCE [LARGE SCALE GENOMIC DNA]</scope>
    <source>
        <strain evidence="1 2">NRRL 20459</strain>
    </source>
</reference>
<proteinExistence type="predicted"/>
<name>A0A8H4KAL7_9HYPO</name>
<evidence type="ECO:0000313" key="2">
    <source>
        <dbReference type="Proteomes" id="UP000554235"/>
    </source>
</evidence>
<dbReference type="Proteomes" id="UP000554235">
    <property type="component" value="Unassembled WGS sequence"/>
</dbReference>
<dbReference type="PANTHER" id="PTHR35605:SF1">
    <property type="entry name" value="ECP2 EFFECTOR PROTEIN DOMAIN-CONTAINING PROTEIN-RELATED"/>
    <property type="match status" value="1"/>
</dbReference>
<evidence type="ECO:0000313" key="1">
    <source>
        <dbReference type="EMBL" id="KAF4446344.1"/>
    </source>
</evidence>
<organism evidence="1 2">
    <name type="scientific">Fusarium albosuccineum</name>
    <dbReference type="NCBI Taxonomy" id="1237068"/>
    <lineage>
        <taxon>Eukaryota</taxon>
        <taxon>Fungi</taxon>
        <taxon>Dikarya</taxon>
        <taxon>Ascomycota</taxon>
        <taxon>Pezizomycotina</taxon>
        <taxon>Sordariomycetes</taxon>
        <taxon>Hypocreomycetidae</taxon>
        <taxon>Hypocreales</taxon>
        <taxon>Nectriaceae</taxon>
        <taxon>Fusarium</taxon>
        <taxon>Fusarium decemcellulare species complex</taxon>
    </lineage>
</organism>
<protein>
    <submittedName>
        <fullName evidence="1">Uncharacterized protein</fullName>
    </submittedName>
</protein>
<feature type="non-terminal residue" evidence="1">
    <location>
        <position position="1"/>
    </location>
</feature>
<keyword evidence="2" id="KW-1185">Reference proteome</keyword>
<dbReference type="EMBL" id="JAADYS010003539">
    <property type="protein sequence ID" value="KAF4446344.1"/>
    <property type="molecule type" value="Genomic_DNA"/>
</dbReference>
<dbReference type="PANTHER" id="PTHR35605">
    <property type="entry name" value="ECP2 EFFECTOR PROTEIN DOMAIN-CONTAINING PROTEIN-RELATED"/>
    <property type="match status" value="1"/>
</dbReference>
<dbReference type="AlphaFoldDB" id="A0A8H4KAL7"/>
<dbReference type="OrthoDB" id="3552888at2759"/>
<comment type="caution">
    <text evidence="1">The sequence shown here is derived from an EMBL/GenBank/DDBJ whole genome shotgun (WGS) entry which is preliminary data.</text>
</comment>